<sequence>MYPLDEAARAIVPNLRGAIDIPNCGHWTQQEHPELVNTALLEFLKGL</sequence>
<dbReference type="InterPro" id="IPR029058">
    <property type="entry name" value="AB_hydrolase_fold"/>
</dbReference>
<accession>A0ABN2J8G6</accession>
<organism evidence="1 2">
    <name type="scientific">Kribbella yunnanensis</name>
    <dbReference type="NCBI Taxonomy" id="190194"/>
    <lineage>
        <taxon>Bacteria</taxon>
        <taxon>Bacillati</taxon>
        <taxon>Actinomycetota</taxon>
        <taxon>Actinomycetes</taxon>
        <taxon>Propionibacteriales</taxon>
        <taxon>Kribbellaceae</taxon>
        <taxon>Kribbella</taxon>
    </lineage>
</organism>
<proteinExistence type="predicted"/>
<protein>
    <recommendedName>
        <fullName evidence="3">Alpha/beta hydrolase</fullName>
    </recommendedName>
</protein>
<evidence type="ECO:0000313" key="2">
    <source>
        <dbReference type="Proteomes" id="UP001500280"/>
    </source>
</evidence>
<dbReference type="Gene3D" id="3.40.50.1820">
    <property type="entry name" value="alpha/beta hydrolase"/>
    <property type="match status" value="1"/>
</dbReference>
<dbReference type="EMBL" id="BAAANF010000033">
    <property type="protein sequence ID" value="GAA1720075.1"/>
    <property type="molecule type" value="Genomic_DNA"/>
</dbReference>
<name>A0ABN2J8G6_9ACTN</name>
<comment type="caution">
    <text evidence="1">The sequence shown here is derived from an EMBL/GenBank/DDBJ whole genome shotgun (WGS) entry which is preliminary data.</text>
</comment>
<reference evidence="1 2" key="1">
    <citation type="journal article" date="2019" name="Int. J. Syst. Evol. Microbiol.">
        <title>The Global Catalogue of Microorganisms (GCM) 10K type strain sequencing project: providing services to taxonomists for standard genome sequencing and annotation.</title>
        <authorList>
            <consortium name="The Broad Institute Genomics Platform"/>
            <consortium name="The Broad Institute Genome Sequencing Center for Infectious Disease"/>
            <person name="Wu L."/>
            <person name="Ma J."/>
        </authorList>
    </citation>
    <scope>NUCLEOTIDE SEQUENCE [LARGE SCALE GENOMIC DNA]</scope>
    <source>
        <strain evidence="1 2">JCM 14307</strain>
    </source>
</reference>
<evidence type="ECO:0008006" key="3">
    <source>
        <dbReference type="Google" id="ProtNLM"/>
    </source>
</evidence>
<dbReference type="Proteomes" id="UP001500280">
    <property type="component" value="Unassembled WGS sequence"/>
</dbReference>
<gene>
    <name evidence="1" type="ORF">GCM10009745_81430</name>
</gene>
<evidence type="ECO:0000313" key="1">
    <source>
        <dbReference type="EMBL" id="GAA1720075.1"/>
    </source>
</evidence>
<dbReference type="SUPFAM" id="SSF53474">
    <property type="entry name" value="alpha/beta-Hydrolases"/>
    <property type="match status" value="1"/>
</dbReference>
<keyword evidence="2" id="KW-1185">Reference proteome</keyword>